<dbReference type="InterPro" id="IPR016162">
    <property type="entry name" value="Ald_DH_N"/>
</dbReference>
<evidence type="ECO:0000256" key="1">
    <source>
        <dbReference type="ARBA" id="ARBA00023002"/>
    </source>
</evidence>
<dbReference type="SUPFAM" id="SSF53720">
    <property type="entry name" value="ALDH-like"/>
    <property type="match status" value="1"/>
</dbReference>
<evidence type="ECO:0000313" key="3">
    <source>
        <dbReference type="EMBL" id="MBD1548643.1"/>
    </source>
</evidence>
<dbReference type="GO" id="GO:0016620">
    <property type="term" value="F:oxidoreductase activity, acting on the aldehyde or oxo group of donors, NAD or NADP as acceptor"/>
    <property type="evidence" value="ECO:0007669"/>
    <property type="project" value="InterPro"/>
</dbReference>
<dbReference type="PANTHER" id="PTHR43111">
    <property type="entry name" value="ALDEHYDE DEHYDROGENASE B-RELATED"/>
    <property type="match status" value="1"/>
</dbReference>
<feature type="domain" description="Aldehyde dehydrogenase" evidence="2">
    <location>
        <begin position="11"/>
        <end position="438"/>
    </location>
</feature>
<dbReference type="InterPro" id="IPR016163">
    <property type="entry name" value="Ald_DH_C"/>
</dbReference>
<comment type="caution">
    <text evidence="3">The sequence shown here is derived from an EMBL/GenBank/DDBJ whole genome shotgun (WGS) entry which is preliminary data.</text>
</comment>
<organism evidence="3 4">
    <name type="scientific">Roseibium aggregatum</name>
    <dbReference type="NCBI Taxonomy" id="187304"/>
    <lineage>
        <taxon>Bacteria</taxon>
        <taxon>Pseudomonadati</taxon>
        <taxon>Pseudomonadota</taxon>
        <taxon>Alphaproteobacteria</taxon>
        <taxon>Hyphomicrobiales</taxon>
        <taxon>Stappiaceae</taxon>
        <taxon>Roseibium</taxon>
    </lineage>
</organism>
<evidence type="ECO:0000313" key="4">
    <source>
        <dbReference type="Proteomes" id="UP000598467"/>
    </source>
</evidence>
<name>A0A926P316_9HYPH</name>
<dbReference type="InterPro" id="IPR016161">
    <property type="entry name" value="Ald_DH/histidinol_DH"/>
</dbReference>
<dbReference type="PANTHER" id="PTHR43111:SF1">
    <property type="entry name" value="ALDEHYDE DEHYDROGENASE B-RELATED"/>
    <property type="match status" value="1"/>
</dbReference>
<proteinExistence type="predicted"/>
<dbReference type="Proteomes" id="UP000598467">
    <property type="component" value="Unassembled WGS sequence"/>
</dbReference>
<dbReference type="Pfam" id="PF00171">
    <property type="entry name" value="Aldedh"/>
    <property type="match status" value="1"/>
</dbReference>
<dbReference type="InterPro" id="IPR015590">
    <property type="entry name" value="Aldehyde_DH_dom"/>
</dbReference>
<accession>A0A926P316</accession>
<sequence length="518" mass="53408">MKLENLISGKWTPGAADGRPLINPVTGETVAHADASGLDLAGAMAFAREKGGSALRSMSFAERGALLKAVADVLSENRARYEDIARINSGNTKVDASIDIDGGIGTLKYYARLGKSLGDATTVLETGQDQLAKDPVFFSRHLWTSRPGVALQINAFNFPSWGMWEKIAAATIAGVPSMAKPATATAWLSHEMMRDVIAANVVPAGAFNLVCGNGVGLLDALGPMDSVAFTGSADTGSTIRSHPVVLSSGARVTIEADSVNATILAPDVAPGDALFDLAVREAGKALSVKAGQLCTNIRRILVPKGHLDAFSEAVVAAVSRFPVGDPADEAVRVGPLVNKRQQQDALEGISRLGSEARVLTGGGIPAELDGAGAFVAPTLLACNDPHGAELVHSVEVFGPCATVMPYDGIADGLKIAANGGGSLALSLFSNDADARMQTAVGLGPWHGRILMVDDETGRNHTGHSIVMPQCVHGGPGRAGGGEELGGLRGLRLHMQRSAIQGSPSAFNGLAERAAEAAL</sequence>
<protein>
    <submittedName>
        <fullName evidence="3">3,4-dehydroadipyl-CoA semialdehyde dehydrogenase</fullName>
    </submittedName>
</protein>
<dbReference type="Gene3D" id="3.40.605.10">
    <property type="entry name" value="Aldehyde Dehydrogenase, Chain A, domain 1"/>
    <property type="match status" value="1"/>
</dbReference>
<dbReference type="RefSeq" id="WP_190293330.1">
    <property type="nucleotide sequence ID" value="NZ_JABFCZ010000024.1"/>
</dbReference>
<gene>
    <name evidence="3" type="ORF">HK439_20455</name>
</gene>
<dbReference type="Gene3D" id="3.40.309.10">
    <property type="entry name" value="Aldehyde Dehydrogenase, Chain A, domain 2"/>
    <property type="match status" value="1"/>
</dbReference>
<dbReference type="AlphaFoldDB" id="A0A926P316"/>
<evidence type="ECO:0000259" key="2">
    <source>
        <dbReference type="Pfam" id="PF00171"/>
    </source>
</evidence>
<reference evidence="3" key="1">
    <citation type="submission" date="2020-05" db="EMBL/GenBank/DDBJ databases">
        <title>Identification of trans-AT polyketide cluster in two marine bacteria, producers of a novel glutaramide-containing polyketide sesbanimide D and analogs.</title>
        <authorList>
            <person name="Kacar D."/>
            <person name="Rodriguez P."/>
            <person name="Canedo L."/>
            <person name="Gonzalez E."/>
            <person name="Galan B."/>
            <person name="De La Calle F."/>
            <person name="Garcia J.L."/>
        </authorList>
    </citation>
    <scope>NUCLEOTIDE SEQUENCE</scope>
    <source>
        <strain evidence="3">PHM038</strain>
    </source>
</reference>
<dbReference type="EMBL" id="JABFCZ010000024">
    <property type="protein sequence ID" value="MBD1548643.1"/>
    <property type="molecule type" value="Genomic_DNA"/>
</dbReference>
<keyword evidence="1" id="KW-0560">Oxidoreductase</keyword>
<dbReference type="NCBIfam" id="NF008868">
    <property type="entry name" value="PRK11903.1"/>
    <property type="match status" value="1"/>
</dbReference>